<dbReference type="RefSeq" id="WP_424597156.1">
    <property type="nucleotide sequence ID" value="NZ_JBNATC010000029.1"/>
</dbReference>
<gene>
    <name evidence="1" type="ORF">C0189_02730</name>
</gene>
<organism evidence="1 2">
    <name type="scientific">Caldisericum exile</name>
    <dbReference type="NCBI Taxonomy" id="693075"/>
    <lineage>
        <taxon>Bacteria</taxon>
        <taxon>Pseudomonadati</taxon>
        <taxon>Caldisericota/Cryosericota group</taxon>
        <taxon>Caldisericota</taxon>
        <taxon>Caldisericia</taxon>
        <taxon>Caldisericales</taxon>
        <taxon>Caldisericaceae</taxon>
        <taxon>Caldisericum</taxon>
    </lineage>
</organism>
<sequence>MLKDVDIDKDGKSAVKVKLLNISKNDSTLSITDLSTLNDVEILDQTIGGVTPFGVKNHLIDFSFVENKDELVLLYSGGGSRWIAWERYNKNGNQVNTPSFGEGKLNW</sequence>
<dbReference type="Proteomes" id="UP000237040">
    <property type="component" value="Unassembled WGS sequence"/>
</dbReference>
<accession>A0A2J6WEN1</accession>
<name>A0A2J6WEN1_9BACT</name>
<comment type="caution">
    <text evidence="1">The sequence shown here is derived from an EMBL/GenBank/DDBJ whole genome shotgun (WGS) entry which is preliminary data.</text>
</comment>
<dbReference type="EMBL" id="PNIL01000040">
    <property type="protein sequence ID" value="PMP67639.1"/>
    <property type="molecule type" value="Genomic_DNA"/>
</dbReference>
<protein>
    <submittedName>
        <fullName evidence="1">Uncharacterized protein</fullName>
    </submittedName>
</protein>
<reference evidence="1 2" key="1">
    <citation type="submission" date="2018-01" db="EMBL/GenBank/DDBJ databases">
        <title>Metagenomic assembled genomes from two thermal pools in the Uzon Caldera, Kamchatka, Russia.</title>
        <authorList>
            <person name="Wilkins L."/>
            <person name="Ettinger C."/>
        </authorList>
    </citation>
    <scope>NUCLEOTIDE SEQUENCE [LARGE SCALE GENOMIC DNA]</scope>
    <source>
        <strain evidence="1">ZAV-07</strain>
    </source>
</reference>
<evidence type="ECO:0000313" key="1">
    <source>
        <dbReference type="EMBL" id="PMP67639.1"/>
    </source>
</evidence>
<evidence type="ECO:0000313" key="2">
    <source>
        <dbReference type="Proteomes" id="UP000237040"/>
    </source>
</evidence>
<proteinExistence type="predicted"/>
<dbReference type="AlphaFoldDB" id="A0A2J6WEN1"/>